<evidence type="ECO:0000313" key="1">
    <source>
        <dbReference type="EMBL" id="EKS36170.1"/>
    </source>
</evidence>
<organism evidence="1 2">
    <name type="scientific">Afipia broomeae ATCC 49717</name>
    <dbReference type="NCBI Taxonomy" id="883078"/>
    <lineage>
        <taxon>Bacteria</taxon>
        <taxon>Pseudomonadati</taxon>
        <taxon>Pseudomonadota</taxon>
        <taxon>Alphaproteobacteria</taxon>
        <taxon>Hyphomicrobiales</taxon>
        <taxon>Nitrobacteraceae</taxon>
        <taxon>Afipia</taxon>
    </lineage>
</organism>
<gene>
    <name evidence="1" type="ORF">HMPREF9695_02588</name>
</gene>
<dbReference type="eggNOG" id="COG0846">
    <property type="taxonomic scope" value="Bacteria"/>
</dbReference>
<protein>
    <submittedName>
        <fullName evidence="1">Uncharacterized protein</fullName>
    </submittedName>
</protein>
<comment type="caution">
    <text evidence="1">The sequence shown here is derived from an EMBL/GenBank/DDBJ whole genome shotgun (WGS) entry which is preliminary data.</text>
</comment>
<proteinExistence type="predicted"/>
<name>K8P987_9BRAD</name>
<evidence type="ECO:0000313" key="2">
    <source>
        <dbReference type="Proteomes" id="UP000001096"/>
    </source>
</evidence>
<accession>K8P987</accession>
<reference evidence="1 2" key="1">
    <citation type="submission" date="2012-04" db="EMBL/GenBank/DDBJ databases">
        <title>The Genome Sequence of Afipia broomeae ATCC 49717.</title>
        <authorList>
            <consortium name="The Broad Institute Genome Sequencing Platform"/>
            <person name="Earl A."/>
            <person name="Ward D."/>
            <person name="Feldgarden M."/>
            <person name="Gevers D."/>
            <person name="Huys G."/>
            <person name="Walker B."/>
            <person name="Young S.K."/>
            <person name="Zeng Q."/>
            <person name="Gargeya S."/>
            <person name="Fitzgerald M."/>
            <person name="Haas B."/>
            <person name="Abouelleil A."/>
            <person name="Alvarado L."/>
            <person name="Arachchi H.M."/>
            <person name="Berlin A."/>
            <person name="Chapman S.B."/>
            <person name="Goldberg J."/>
            <person name="Griggs A."/>
            <person name="Gujja S."/>
            <person name="Hansen M."/>
            <person name="Howarth C."/>
            <person name="Imamovic A."/>
            <person name="Larimer J."/>
            <person name="McCowen C."/>
            <person name="Montmayeur A."/>
            <person name="Murphy C."/>
            <person name="Neiman D."/>
            <person name="Pearson M."/>
            <person name="Priest M."/>
            <person name="Roberts A."/>
            <person name="Saif S."/>
            <person name="Shea T."/>
            <person name="Sisk P."/>
            <person name="Sykes S."/>
            <person name="Wortman J."/>
            <person name="Nusbaum C."/>
            <person name="Birren B."/>
        </authorList>
    </citation>
    <scope>NUCLEOTIDE SEQUENCE [LARGE SCALE GENOMIC DNA]</scope>
    <source>
        <strain evidence="1 2">ATCC 49717</strain>
    </source>
</reference>
<dbReference type="HOGENOM" id="CLU_757874_0_0_5"/>
<sequence length="365" mass="41339">MAYVYDRVGADPQSHQTPHFGFLDGDGDFIFDISELENLEIKDSTKLQPDLDIFIKAPSIPAPVAPAAETVAETLKRLLTDPTQKIKLNDFINEVLRKTSAALSQDKFPANAPLTNEEFSARIQLYEDAIDDLAIVVILLARWAETDQLHILQNIYSRISEIEHPQSGIVAWIRLFWYPILFLMYAGGISALSANRSAALKTSLFAPVYSEQPILDQTNPPAVLAAVSYMTEVVEQFKRLPGHERMYVPRSEHLYKRLQPILEDQLFLGRSYDQLFDDFEILVALSYADLRDKDPSQHVWGPPGRFAWKESSGRANAPYGRFVSNAKKKGPNWDLLKAGFFSQSEKRFSDVADAYGALLKKINWW</sequence>
<dbReference type="EMBL" id="AGWX01000004">
    <property type="protein sequence ID" value="EKS36170.1"/>
    <property type="molecule type" value="Genomic_DNA"/>
</dbReference>
<dbReference type="Proteomes" id="UP000001096">
    <property type="component" value="Unassembled WGS sequence"/>
</dbReference>
<keyword evidence="2" id="KW-1185">Reference proteome</keyword>
<dbReference type="PATRIC" id="fig|883078.3.peg.2666"/>
<dbReference type="AlphaFoldDB" id="K8P987"/>